<comment type="subcellular location">
    <subcellularLocation>
        <location evidence="1">Virion</location>
    </subcellularLocation>
</comment>
<evidence type="ECO:0000256" key="5">
    <source>
        <dbReference type="ARBA" id="ARBA00022844"/>
    </source>
</evidence>
<keyword evidence="5" id="KW-0946">Virion</keyword>
<dbReference type="SUPFAM" id="SSF88645">
    <property type="entry name" value="ssDNA viruses"/>
    <property type="match status" value="2"/>
</dbReference>
<accession>A0A976N186</accession>
<dbReference type="EMBL" id="OM869557">
    <property type="protein sequence ID" value="UPW41206.1"/>
    <property type="molecule type" value="Genomic_DNA"/>
</dbReference>
<dbReference type="InterPro" id="IPR003514">
    <property type="entry name" value="Microviridae_protein_F"/>
</dbReference>
<organism evidence="6">
    <name type="scientific">Sigmofec virus UA08Rod_5080</name>
    <dbReference type="NCBI Taxonomy" id="2929414"/>
    <lineage>
        <taxon>Viruses</taxon>
        <taxon>Monodnaviria</taxon>
        <taxon>Sangervirae</taxon>
        <taxon>Phixviricota</taxon>
        <taxon>Malgrandaviricetes</taxon>
        <taxon>Petitvirales</taxon>
        <taxon>Microviridae</taxon>
    </lineage>
</organism>
<proteinExistence type="inferred from homology"/>
<dbReference type="InterPro" id="IPR037002">
    <property type="entry name" value="Microviridae_protein_F_sf"/>
</dbReference>
<evidence type="ECO:0000256" key="3">
    <source>
        <dbReference type="ARBA" id="ARBA00022431"/>
    </source>
</evidence>
<sequence length="706" mass="79360">MGVFSKNNQPEGQVKRNAFDGSFQNNLTMKMGYLYPCLCKEVVPGDTFKIDAAFGLRFMPTAFPIQTKIKAHLDLFYVRNRNLWKGFQNYYTGVGVHDGFPTLSPNSALSHIKTGSLGDYLGLPSTIIGRQVDNMYYPLPLGALIPDGSKSINGFVIDGNVSDIRLGNKCVLYRKSDRVQVIKVKDIKKCKQVELRMPDSQAYLFYEIPTQKPVKVIDNRLYGLGLGVDTTTSNKETYVNLMTEYLGIPMVYIQDEKLYFNGIVAGDENIDPETDIYFGIYSRENIDIPSNVWTGWPLISFAGFDVDNSTVTEATDVLNSCPFEISALPFRAYEQIYNSFYRDDRNNPYEINGEYDPNVFIPNSDGGVDYSEYVLRKRNWEQDFLTTALPSPQYGAAPLVGLTSSGVASFTDEDGNTISSQLSVGEDGDTVVGFTSTNSPQVNRTLVQLANTGISINDLRGVNSLQRYLETKYRIGLRYRDQMKAHFGIDIKADILDMPEFIGSISQRVDVTQINQTSYSDTDPLGSYAGQLSAVGGNKSNIQKYCDEPGYIIGIISVVPVPCYSQLCPKHFLKTNENLEFWYPEFNHLGFQPIKYSEVCPLQAAHNNVSLDDTFGYQRAWYDYLSNTDEVHGQFRTTLNNFVLARVFNTVPSLNPEFLTIDPDNLNDIFTVNEVNGEPVDTILGQIHFDITMMRPISRFGVPRLE</sequence>
<dbReference type="InterPro" id="IPR016184">
    <property type="entry name" value="Capsid/spike_ssDNA_virus"/>
</dbReference>
<keyword evidence="3" id="KW-1140">T=1 icosahedral capsid protein</keyword>
<comment type="similarity">
    <text evidence="2">Belongs to the microviridae F protein family.</text>
</comment>
<dbReference type="GO" id="GO:0039615">
    <property type="term" value="C:T=1 icosahedral viral capsid"/>
    <property type="evidence" value="ECO:0007669"/>
    <property type="project" value="UniProtKB-KW"/>
</dbReference>
<dbReference type="GO" id="GO:0005198">
    <property type="term" value="F:structural molecule activity"/>
    <property type="evidence" value="ECO:0007669"/>
    <property type="project" value="InterPro"/>
</dbReference>
<reference evidence="6" key="1">
    <citation type="submission" date="2022-02" db="EMBL/GenBank/DDBJ databases">
        <title>Towards deciphering the DNA virus diversity associated with rodent species in the families Cricetidae and Heteromyidae.</title>
        <authorList>
            <person name="Lund M."/>
            <person name="Larsen B.B."/>
            <person name="Gryseels S."/>
            <person name="Kraberger S."/>
            <person name="Rowsey D.M."/>
            <person name="Steger L."/>
            <person name="Yule K.M."/>
            <person name="Upham N.S."/>
            <person name="Worobey M."/>
            <person name="Van Doorslaer K."/>
            <person name="Varsani A."/>
        </authorList>
    </citation>
    <scope>NUCLEOTIDE SEQUENCE</scope>
    <source>
        <strain evidence="6">UA08Rod_5080</strain>
    </source>
</reference>
<evidence type="ECO:0000313" key="6">
    <source>
        <dbReference type="EMBL" id="UPW41206.1"/>
    </source>
</evidence>
<dbReference type="Pfam" id="PF02305">
    <property type="entry name" value="Phage_F"/>
    <property type="match status" value="2"/>
</dbReference>
<keyword evidence="4" id="KW-0167">Capsid protein</keyword>
<evidence type="ECO:0000256" key="4">
    <source>
        <dbReference type="ARBA" id="ARBA00022561"/>
    </source>
</evidence>
<name>A0A976N186_9VIRU</name>
<protein>
    <submittedName>
        <fullName evidence="6">Major capsid protein</fullName>
    </submittedName>
</protein>
<dbReference type="Gene3D" id="2.60.169.10">
    <property type="entry name" value="Microviridae F protein"/>
    <property type="match status" value="2"/>
</dbReference>
<evidence type="ECO:0000256" key="2">
    <source>
        <dbReference type="ARBA" id="ARBA00009963"/>
    </source>
</evidence>
<evidence type="ECO:0000256" key="1">
    <source>
        <dbReference type="ARBA" id="ARBA00004328"/>
    </source>
</evidence>